<dbReference type="PROSITE" id="PS00028">
    <property type="entry name" value="ZINC_FINGER_C2H2_1"/>
    <property type="match status" value="3"/>
</dbReference>
<dbReference type="Proteomes" id="UP000076837">
    <property type="component" value="Unassembled WGS sequence"/>
</dbReference>
<dbReference type="GO" id="GO:0006364">
    <property type="term" value="P:rRNA processing"/>
    <property type="evidence" value="ECO:0007669"/>
    <property type="project" value="TreeGrafter"/>
</dbReference>
<dbReference type="SMART" id="SM00479">
    <property type="entry name" value="EXOIII"/>
    <property type="match status" value="1"/>
</dbReference>
<evidence type="ECO:0000256" key="4">
    <source>
        <dbReference type="PROSITE-ProRule" id="PRU00042"/>
    </source>
</evidence>
<keyword evidence="1" id="KW-0540">Nuclease</keyword>
<evidence type="ECO:0000313" key="7">
    <source>
        <dbReference type="EMBL" id="KZM23410.1"/>
    </source>
</evidence>
<dbReference type="GO" id="GO:0003676">
    <property type="term" value="F:nucleic acid binding"/>
    <property type="evidence" value="ECO:0007669"/>
    <property type="project" value="InterPro"/>
</dbReference>
<feature type="domain" description="C2H2-type" evidence="6">
    <location>
        <begin position="96"/>
        <end position="127"/>
    </location>
</feature>
<keyword evidence="4" id="KW-0862">Zinc</keyword>
<comment type="caution">
    <text evidence="7">The sequence shown here is derived from an EMBL/GenBank/DDBJ whole genome shotgun (WGS) entry which is preliminary data.</text>
</comment>
<dbReference type="Gene3D" id="3.30.420.10">
    <property type="entry name" value="Ribonuclease H-like superfamily/Ribonuclease H"/>
    <property type="match status" value="1"/>
</dbReference>
<sequence length="536" mass="57417">MATKQAPVSSLKSHLCSKCTRSFATRKALAEHSRAMGHGFPCTVSGCKRTFLSTAALQAHLSSSVHFSPAPTTTRTSPASGSGLHSVLGNQGLQSFKCTVSGCGKVFATSHSRRQHLDSLTHKESSQPKGKFLVKSEEVQIGFRTGTVGERSGASSAGGVQQYAQPQVVTPMAGKTPGAQPAAALEPETPSAKSTVSPKKSVKAPKGKQKSAAVVPKVSAPILPQQATSSTRQIPLDSRWSVIPAAQYNSAMSALISCIPKTAVLPMNDSTTKSLTIAPTTAPSHSSTLQRRRAVALDCEMVRIGHNISELARLSAIDYLTGEILIDTLVRPLHAVTDWRTQWSGVTAQAMNAAVASGTALQGAPEARTQLFTFVDTETVLVGHALHHDLAALGICHQNVVDSAALASKAVAMGARKQWGLQALCAELLTLSVQGHGSQGHDSVEDALAAREVVLWSLRNPGPLKAWGKRKKMEMLEEDRLRKARRDAKRLARAPRIEYTYPDPWDYSDASGVYDVSLRELNEMCGYPVWYDNWSD</sequence>
<evidence type="ECO:0000313" key="8">
    <source>
        <dbReference type="Proteomes" id="UP000076837"/>
    </source>
</evidence>
<dbReference type="GO" id="GO:0008270">
    <property type="term" value="F:zinc ion binding"/>
    <property type="evidence" value="ECO:0007669"/>
    <property type="project" value="UniProtKB-KW"/>
</dbReference>
<feature type="compositionally biased region" description="Basic residues" evidence="5">
    <location>
        <begin position="200"/>
        <end position="209"/>
    </location>
</feature>
<proteinExistence type="predicted"/>
<dbReference type="EMBL" id="JYNV01000196">
    <property type="protein sequence ID" value="KZM23410.1"/>
    <property type="molecule type" value="Genomic_DNA"/>
</dbReference>
<dbReference type="InterPro" id="IPR036236">
    <property type="entry name" value="Znf_C2H2_sf"/>
</dbReference>
<dbReference type="GO" id="GO:0005634">
    <property type="term" value="C:nucleus"/>
    <property type="evidence" value="ECO:0007669"/>
    <property type="project" value="TreeGrafter"/>
</dbReference>
<keyword evidence="2" id="KW-0378">Hydrolase</keyword>
<dbReference type="PROSITE" id="PS50157">
    <property type="entry name" value="ZINC_FINGER_C2H2_2"/>
    <property type="match status" value="3"/>
</dbReference>
<dbReference type="SMART" id="SM00355">
    <property type="entry name" value="ZnF_C2H2"/>
    <property type="match status" value="3"/>
</dbReference>
<protein>
    <submittedName>
        <fullName evidence="7">Exonuclease</fullName>
    </submittedName>
</protein>
<keyword evidence="4" id="KW-0479">Metal-binding</keyword>
<dbReference type="SUPFAM" id="SSF53098">
    <property type="entry name" value="Ribonuclease H-like"/>
    <property type="match status" value="1"/>
</dbReference>
<evidence type="ECO:0000256" key="1">
    <source>
        <dbReference type="ARBA" id="ARBA00022722"/>
    </source>
</evidence>
<dbReference type="STRING" id="5454.A0A163DY43"/>
<keyword evidence="3 7" id="KW-0269">Exonuclease</keyword>
<evidence type="ECO:0000256" key="3">
    <source>
        <dbReference type="ARBA" id="ARBA00022839"/>
    </source>
</evidence>
<dbReference type="GO" id="GO:0004527">
    <property type="term" value="F:exonuclease activity"/>
    <property type="evidence" value="ECO:0007669"/>
    <property type="project" value="UniProtKB-KW"/>
</dbReference>
<name>A0A163DY43_DIDRA</name>
<evidence type="ECO:0000256" key="2">
    <source>
        <dbReference type="ARBA" id="ARBA00022801"/>
    </source>
</evidence>
<dbReference type="GO" id="GO:0000027">
    <property type="term" value="P:ribosomal large subunit assembly"/>
    <property type="evidence" value="ECO:0007669"/>
    <property type="project" value="TreeGrafter"/>
</dbReference>
<gene>
    <name evidence="7" type="ORF">ST47_g5440</name>
</gene>
<dbReference type="SUPFAM" id="SSF57667">
    <property type="entry name" value="beta-beta-alpha zinc fingers"/>
    <property type="match status" value="1"/>
</dbReference>
<dbReference type="InterPro" id="IPR047021">
    <property type="entry name" value="REXO1/3/4-like"/>
</dbReference>
<dbReference type="CDD" id="cd06137">
    <property type="entry name" value="DEDDh_RNase"/>
    <property type="match status" value="1"/>
</dbReference>
<dbReference type="InterPro" id="IPR013520">
    <property type="entry name" value="Ribonucl_H"/>
</dbReference>
<feature type="region of interest" description="Disordered" evidence="5">
    <location>
        <begin position="171"/>
        <end position="213"/>
    </location>
</feature>
<dbReference type="Pfam" id="PF00929">
    <property type="entry name" value="RNase_T"/>
    <property type="match status" value="1"/>
</dbReference>
<keyword evidence="4" id="KW-0863">Zinc-finger</keyword>
<accession>A0A163DY43</accession>
<feature type="domain" description="C2H2-type" evidence="6">
    <location>
        <begin position="40"/>
        <end position="71"/>
    </location>
</feature>
<dbReference type="PANTHER" id="PTHR12801:SF114">
    <property type="entry name" value="EXONUCLEASE, PUTATIVE (AFU_ORTHOLOGUE AFUA_7G00870)-RELATED"/>
    <property type="match status" value="1"/>
</dbReference>
<organism evidence="7 8">
    <name type="scientific">Didymella rabiei</name>
    <name type="common">Chickpea ascochyta blight fungus</name>
    <name type="synonym">Mycosphaerella rabiei</name>
    <dbReference type="NCBI Taxonomy" id="5454"/>
    <lineage>
        <taxon>Eukaryota</taxon>
        <taxon>Fungi</taxon>
        <taxon>Dikarya</taxon>
        <taxon>Ascomycota</taxon>
        <taxon>Pezizomycotina</taxon>
        <taxon>Dothideomycetes</taxon>
        <taxon>Pleosporomycetidae</taxon>
        <taxon>Pleosporales</taxon>
        <taxon>Pleosporineae</taxon>
        <taxon>Didymellaceae</taxon>
        <taxon>Ascochyta</taxon>
    </lineage>
</organism>
<dbReference type="InterPro" id="IPR013087">
    <property type="entry name" value="Znf_C2H2_type"/>
</dbReference>
<dbReference type="InterPro" id="IPR012337">
    <property type="entry name" value="RNaseH-like_sf"/>
</dbReference>
<keyword evidence="8" id="KW-1185">Reference proteome</keyword>
<reference evidence="7 8" key="1">
    <citation type="journal article" date="2016" name="Sci. Rep.">
        <title>Draft genome sequencing and secretome analysis of fungal phytopathogen Ascochyta rabiei provides insight into the necrotrophic effector repertoire.</title>
        <authorList>
            <person name="Verma S."/>
            <person name="Gazara R.K."/>
            <person name="Nizam S."/>
            <person name="Parween S."/>
            <person name="Chattopadhyay D."/>
            <person name="Verma P.K."/>
        </authorList>
    </citation>
    <scope>NUCLEOTIDE SEQUENCE [LARGE SCALE GENOMIC DNA]</scope>
    <source>
        <strain evidence="7 8">ArDII</strain>
    </source>
</reference>
<dbReference type="AlphaFoldDB" id="A0A163DY43"/>
<feature type="domain" description="C2H2-type" evidence="6">
    <location>
        <begin position="14"/>
        <end position="38"/>
    </location>
</feature>
<dbReference type="Gene3D" id="3.30.160.60">
    <property type="entry name" value="Classic Zinc Finger"/>
    <property type="match status" value="2"/>
</dbReference>
<dbReference type="InterPro" id="IPR036397">
    <property type="entry name" value="RNaseH_sf"/>
</dbReference>
<evidence type="ECO:0000256" key="5">
    <source>
        <dbReference type="SAM" id="MobiDB-lite"/>
    </source>
</evidence>
<dbReference type="PANTHER" id="PTHR12801">
    <property type="entry name" value="RNA EXONUCLEASE REXO1 / RECO3 FAMILY MEMBER-RELATED"/>
    <property type="match status" value="1"/>
</dbReference>
<evidence type="ECO:0000259" key="6">
    <source>
        <dbReference type="PROSITE" id="PS50157"/>
    </source>
</evidence>